<evidence type="ECO:0000256" key="4">
    <source>
        <dbReference type="RuleBase" id="RU000356"/>
    </source>
</evidence>
<dbReference type="AlphaFoldDB" id="A0A336MCF6"/>
<dbReference type="EMBL" id="UFQT01000691">
    <property type="protein sequence ID" value="SSX26599.1"/>
    <property type="molecule type" value="Genomic_DNA"/>
</dbReference>
<evidence type="ECO:0000259" key="6">
    <source>
        <dbReference type="PROSITE" id="PS01033"/>
    </source>
</evidence>
<dbReference type="PROSITE" id="PS01033">
    <property type="entry name" value="GLOBIN"/>
    <property type="match status" value="1"/>
</dbReference>
<name>A0A336MCF6_CULSO</name>
<dbReference type="GO" id="GO:0046872">
    <property type="term" value="F:metal ion binding"/>
    <property type="evidence" value="ECO:0007669"/>
    <property type="project" value="UniProtKB-KW"/>
</dbReference>
<keyword evidence="1 4" id="KW-0349">Heme</keyword>
<dbReference type="EMBL" id="UFQS01000691">
    <property type="protein sequence ID" value="SSX06245.1"/>
    <property type="molecule type" value="Genomic_DNA"/>
</dbReference>
<dbReference type="InterPro" id="IPR050532">
    <property type="entry name" value="Globin-like_OT"/>
</dbReference>
<feature type="region of interest" description="Disordered" evidence="5">
    <location>
        <begin position="1"/>
        <end position="40"/>
    </location>
</feature>
<evidence type="ECO:0000256" key="1">
    <source>
        <dbReference type="ARBA" id="ARBA00022617"/>
    </source>
</evidence>
<accession>A0A336MCF6</accession>
<keyword evidence="2" id="KW-0479">Metal-binding</keyword>
<feature type="region of interest" description="Disordered" evidence="5">
    <location>
        <begin position="192"/>
        <end position="213"/>
    </location>
</feature>
<dbReference type="PANTHER" id="PTHR46458">
    <property type="entry name" value="BLR2807 PROTEIN"/>
    <property type="match status" value="1"/>
</dbReference>
<feature type="domain" description="Globin" evidence="6">
    <location>
        <begin position="40"/>
        <end position="189"/>
    </location>
</feature>
<dbReference type="InterPro" id="IPR012292">
    <property type="entry name" value="Globin/Proto"/>
</dbReference>
<comment type="similarity">
    <text evidence="4">Belongs to the globin family.</text>
</comment>
<dbReference type="GO" id="GO:0019825">
    <property type="term" value="F:oxygen binding"/>
    <property type="evidence" value="ECO:0007669"/>
    <property type="project" value="InterPro"/>
</dbReference>
<dbReference type="OMA" id="CMFIKLF"/>
<reference evidence="7" key="1">
    <citation type="submission" date="2018-04" db="EMBL/GenBank/DDBJ databases">
        <authorList>
            <person name="Go L.Y."/>
            <person name="Mitchell J.A."/>
        </authorList>
    </citation>
    <scope>NUCLEOTIDE SEQUENCE</scope>
    <source>
        <tissue evidence="7">Whole organism</tissue>
    </source>
</reference>
<proteinExistence type="inferred from homology"/>
<dbReference type="PANTHER" id="PTHR46458:SF5">
    <property type="entry name" value="GLOBIN FAMILY PROFILE DOMAIN-CONTAINING PROTEIN"/>
    <property type="match status" value="1"/>
</dbReference>
<dbReference type="InterPro" id="IPR000971">
    <property type="entry name" value="Globin"/>
</dbReference>
<keyword evidence="4" id="KW-0561">Oxygen transport</keyword>
<keyword evidence="4" id="KW-0813">Transport</keyword>
<dbReference type="Gene3D" id="1.10.490.10">
    <property type="entry name" value="Globins"/>
    <property type="match status" value="1"/>
</dbReference>
<dbReference type="Pfam" id="PF00042">
    <property type="entry name" value="Globin"/>
    <property type="match status" value="1"/>
</dbReference>
<evidence type="ECO:0000313" key="8">
    <source>
        <dbReference type="EMBL" id="SSX26599.1"/>
    </source>
</evidence>
<organism evidence="8">
    <name type="scientific">Culicoides sonorensis</name>
    <name type="common">Biting midge</name>
    <dbReference type="NCBI Taxonomy" id="179676"/>
    <lineage>
        <taxon>Eukaryota</taxon>
        <taxon>Metazoa</taxon>
        <taxon>Ecdysozoa</taxon>
        <taxon>Arthropoda</taxon>
        <taxon>Hexapoda</taxon>
        <taxon>Insecta</taxon>
        <taxon>Pterygota</taxon>
        <taxon>Neoptera</taxon>
        <taxon>Endopterygota</taxon>
        <taxon>Diptera</taxon>
        <taxon>Nematocera</taxon>
        <taxon>Chironomoidea</taxon>
        <taxon>Ceratopogonidae</taxon>
        <taxon>Ceratopogoninae</taxon>
        <taxon>Culicoides</taxon>
        <taxon>Monoculicoides</taxon>
    </lineage>
</organism>
<reference evidence="8" key="2">
    <citation type="submission" date="2018-07" db="EMBL/GenBank/DDBJ databases">
        <authorList>
            <person name="Quirk P.G."/>
            <person name="Krulwich T.A."/>
        </authorList>
    </citation>
    <scope>NUCLEOTIDE SEQUENCE</scope>
</reference>
<dbReference type="GO" id="GO:0005344">
    <property type="term" value="F:oxygen carrier activity"/>
    <property type="evidence" value="ECO:0007669"/>
    <property type="project" value="UniProtKB-KW"/>
</dbReference>
<evidence type="ECO:0000256" key="3">
    <source>
        <dbReference type="ARBA" id="ARBA00023004"/>
    </source>
</evidence>
<keyword evidence="3" id="KW-0408">Iron</keyword>
<protein>
    <submittedName>
        <fullName evidence="8">CSON013609 protein</fullName>
    </submittedName>
</protein>
<sequence length="213" mass="23907">MGCELSKLASSGPKGSDKNRNFDCDNPNTQVVPKSDPRLPLNPKQKYSMIASWKGISRAMEQTGVNMFVKLFEENAELIVLFDKFQELKTKEQQVTSEELAEHATKVMESLDEGIRSLDDVDTFLNFIHQIGASHTKIPGFKAEYFWRIEKPFLDAVEQTLGDRYTENVDGIYKVTIKFIIETLIAGFESGSTTNDISNNSKTPNAATNNKNS</sequence>
<evidence type="ECO:0000256" key="5">
    <source>
        <dbReference type="SAM" id="MobiDB-lite"/>
    </source>
</evidence>
<dbReference type="InterPro" id="IPR009050">
    <property type="entry name" value="Globin-like_sf"/>
</dbReference>
<gene>
    <name evidence="8" type="primary">CSON013609</name>
</gene>
<dbReference type="GO" id="GO:0020037">
    <property type="term" value="F:heme binding"/>
    <property type="evidence" value="ECO:0007669"/>
    <property type="project" value="InterPro"/>
</dbReference>
<dbReference type="SUPFAM" id="SSF46458">
    <property type="entry name" value="Globin-like"/>
    <property type="match status" value="1"/>
</dbReference>
<dbReference type="VEuPathDB" id="VectorBase:CSON013609"/>
<evidence type="ECO:0000313" key="7">
    <source>
        <dbReference type="EMBL" id="SSX06245.1"/>
    </source>
</evidence>
<evidence type="ECO:0000256" key="2">
    <source>
        <dbReference type="ARBA" id="ARBA00022723"/>
    </source>
</evidence>